<keyword evidence="4 6" id="KW-1133">Transmembrane helix</keyword>
<evidence type="ECO:0000256" key="3">
    <source>
        <dbReference type="ARBA" id="ARBA00022692"/>
    </source>
</evidence>
<evidence type="ECO:0000256" key="4">
    <source>
        <dbReference type="ARBA" id="ARBA00022989"/>
    </source>
</evidence>
<feature type="domain" description="Cytochrome b561 bacterial/Ni-hydrogenase" evidence="7">
    <location>
        <begin position="1"/>
        <end position="162"/>
    </location>
</feature>
<evidence type="ECO:0000256" key="6">
    <source>
        <dbReference type="SAM" id="Phobius"/>
    </source>
</evidence>
<organism evidence="8 9">
    <name type="scientific">Actinomadura adrarensis</name>
    <dbReference type="NCBI Taxonomy" id="1819600"/>
    <lineage>
        <taxon>Bacteria</taxon>
        <taxon>Bacillati</taxon>
        <taxon>Actinomycetota</taxon>
        <taxon>Actinomycetes</taxon>
        <taxon>Streptosporangiales</taxon>
        <taxon>Thermomonosporaceae</taxon>
        <taxon>Actinomadura</taxon>
    </lineage>
</organism>
<protein>
    <submittedName>
        <fullName evidence="8">Cytochrome b/b6 domain-containing protein</fullName>
    </submittedName>
</protein>
<dbReference type="SUPFAM" id="SSF81342">
    <property type="entry name" value="Transmembrane di-heme cytochromes"/>
    <property type="match status" value="1"/>
</dbReference>
<feature type="non-terminal residue" evidence="8">
    <location>
        <position position="1"/>
    </location>
</feature>
<keyword evidence="5 6" id="KW-0472">Membrane</keyword>
<dbReference type="Gene3D" id="1.20.950.20">
    <property type="entry name" value="Transmembrane di-heme cytochromes, Chain C"/>
    <property type="match status" value="1"/>
</dbReference>
<dbReference type="Proteomes" id="UP001597083">
    <property type="component" value="Unassembled WGS sequence"/>
</dbReference>
<evidence type="ECO:0000313" key="8">
    <source>
        <dbReference type="EMBL" id="MFD0851362.1"/>
    </source>
</evidence>
<gene>
    <name evidence="8" type="ORF">ACFQ07_03990</name>
</gene>
<dbReference type="Pfam" id="PF01292">
    <property type="entry name" value="Ni_hydr_CYTB"/>
    <property type="match status" value="1"/>
</dbReference>
<keyword evidence="2" id="KW-1003">Cell membrane</keyword>
<comment type="subcellular location">
    <subcellularLocation>
        <location evidence="1">Cell membrane</location>
        <topology evidence="1">Multi-pass membrane protein</topology>
    </subcellularLocation>
</comment>
<feature type="transmembrane region" description="Helical" evidence="6">
    <location>
        <begin position="144"/>
        <end position="161"/>
    </location>
</feature>
<keyword evidence="3 6" id="KW-0812">Transmembrane</keyword>
<accession>A0ABW3CC08</accession>
<reference evidence="9" key="1">
    <citation type="journal article" date="2019" name="Int. J. Syst. Evol. Microbiol.">
        <title>The Global Catalogue of Microorganisms (GCM) 10K type strain sequencing project: providing services to taxonomists for standard genome sequencing and annotation.</title>
        <authorList>
            <consortium name="The Broad Institute Genomics Platform"/>
            <consortium name="The Broad Institute Genome Sequencing Center for Infectious Disease"/>
            <person name="Wu L."/>
            <person name="Ma J."/>
        </authorList>
    </citation>
    <scope>NUCLEOTIDE SEQUENCE [LARGE SCALE GENOMIC DNA]</scope>
    <source>
        <strain evidence="9">JCM 31696</strain>
    </source>
</reference>
<dbReference type="EMBL" id="JBHTIR010000398">
    <property type="protein sequence ID" value="MFD0851362.1"/>
    <property type="molecule type" value="Genomic_DNA"/>
</dbReference>
<sequence>TALLMLACLVTAALLYIPALSSAVGRRDLIKTLHVLAGFALPIPVLLGVLSTAFRADLSRFNRFSPADWEWLKSADRRDVTHPKGGGGLPRGVYPIGKFNPGQKLNAAFTAGGILVMLGTGVMLTFPDPWPDRWRTGATFVHDWLFLIILVVTLGHLWYALRDTGALRG</sequence>
<feature type="transmembrane region" description="Helical" evidence="6">
    <location>
        <begin position="33"/>
        <end position="54"/>
    </location>
</feature>
<evidence type="ECO:0000256" key="1">
    <source>
        <dbReference type="ARBA" id="ARBA00004651"/>
    </source>
</evidence>
<comment type="caution">
    <text evidence="8">The sequence shown here is derived from an EMBL/GenBank/DDBJ whole genome shotgun (WGS) entry which is preliminary data.</text>
</comment>
<dbReference type="InterPro" id="IPR016174">
    <property type="entry name" value="Di-haem_cyt_TM"/>
</dbReference>
<evidence type="ECO:0000256" key="5">
    <source>
        <dbReference type="ARBA" id="ARBA00023136"/>
    </source>
</evidence>
<evidence type="ECO:0000256" key="2">
    <source>
        <dbReference type="ARBA" id="ARBA00022475"/>
    </source>
</evidence>
<name>A0ABW3CC08_9ACTN</name>
<dbReference type="InterPro" id="IPR011577">
    <property type="entry name" value="Cyt_b561_bac/Ni-Hgenase"/>
</dbReference>
<keyword evidence="9" id="KW-1185">Reference proteome</keyword>
<feature type="transmembrane region" description="Helical" evidence="6">
    <location>
        <begin position="105"/>
        <end position="124"/>
    </location>
</feature>
<evidence type="ECO:0000259" key="7">
    <source>
        <dbReference type="Pfam" id="PF01292"/>
    </source>
</evidence>
<feature type="non-terminal residue" evidence="8">
    <location>
        <position position="169"/>
    </location>
</feature>
<proteinExistence type="predicted"/>
<evidence type="ECO:0000313" key="9">
    <source>
        <dbReference type="Proteomes" id="UP001597083"/>
    </source>
</evidence>